<sequence>MSVSARKVGVIGLGATLAAVCALVLAPSHPDVGALWSDIERTAAPLERLGLPSSLMRPGVLEFGSNILMFVPLGLFGALALPRRLWWLVALACFALTCAIETTQLLLLPGRTFDVTDIIGNAAGGLFGAVLAWSARAARSLFSGSGRRVAAAR</sequence>
<dbReference type="RefSeq" id="WP_344753844.1">
    <property type="nucleotide sequence ID" value="NZ_BAABBW010000003.1"/>
</dbReference>
<dbReference type="PANTHER" id="PTHR36834">
    <property type="entry name" value="MEMBRANE PROTEIN-RELATED"/>
    <property type="match status" value="1"/>
</dbReference>
<dbReference type="InterPro" id="IPR006976">
    <property type="entry name" value="VanZ-like"/>
</dbReference>
<evidence type="ECO:0000313" key="3">
    <source>
        <dbReference type="EMBL" id="GAA4174916.1"/>
    </source>
</evidence>
<keyword evidence="1" id="KW-1133">Transmembrane helix</keyword>
<reference evidence="4" key="1">
    <citation type="journal article" date="2019" name="Int. J. Syst. Evol. Microbiol.">
        <title>The Global Catalogue of Microorganisms (GCM) 10K type strain sequencing project: providing services to taxonomists for standard genome sequencing and annotation.</title>
        <authorList>
            <consortium name="The Broad Institute Genomics Platform"/>
            <consortium name="The Broad Institute Genome Sequencing Center for Infectious Disease"/>
            <person name="Wu L."/>
            <person name="Ma J."/>
        </authorList>
    </citation>
    <scope>NUCLEOTIDE SEQUENCE [LARGE SCALE GENOMIC DNA]</scope>
    <source>
        <strain evidence="4">JCM 17591</strain>
    </source>
</reference>
<evidence type="ECO:0000259" key="2">
    <source>
        <dbReference type="Pfam" id="PF04892"/>
    </source>
</evidence>
<feature type="transmembrane region" description="Helical" evidence="1">
    <location>
        <begin position="54"/>
        <end position="78"/>
    </location>
</feature>
<evidence type="ECO:0000313" key="4">
    <source>
        <dbReference type="Proteomes" id="UP001501079"/>
    </source>
</evidence>
<dbReference type="Proteomes" id="UP001501079">
    <property type="component" value="Unassembled WGS sequence"/>
</dbReference>
<feature type="domain" description="VanZ-like" evidence="2">
    <location>
        <begin position="57"/>
        <end position="133"/>
    </location>
</feature>
<keyword evidence="4" id="KW-1185">Reference proteome</keyword>
<evidence type="ECO:0000256" key="1">
    <source>
        <dbReference type="SAM" id="Phobius"/>
    </source>
</evidence>
<keyword evidence="1" id="KW-0472">Membrane</keyword>
<keyword evidence="1" id="KW-0812">Transmembrane</keyword>
<dbReference type="PANTHER" id="PTHR36834:SF1">
    <property type="entry name" value="INTEGRAL MEMBRANE PROTEIN"/>
    <property type="match status" value="1"/>
</dbReference>
<dbReference type="InterPro" id="IPR053150">
    <property type="entry name" value="Teicoplanin_resist-assoc"/>
</dbReference>
<feature type="transmembrane region" description="Helical" evidence="1">
    <location>
        <begin position="85"/>
        <end position="106"/>
    </location>
</feature>
<dbReference type="Pfam" id="PF04892">
    <property type="entry name" value="VanZ"/>
    <property type="match status" value="1"/>
</dbReference>
<proteinExistence type="predicted"/>
<feature type="transmembrane region" description="Helical" evidence="1">
    <location>
        <begin position="118"/>
        <end position="138"/>
    </location>
</feature>
<protein>
    <recommendedName>
        <fullName evidence="2">VanZ-like domain-containing protein</fullName>
    </recommendedName>
</protein>
<name>A0ABP8A0G6_9MICO</name>
<accession>A0ABP8A0G6</accession>
<comment type="caution">
    <text evidence="3">The sequence shown here is derived from an EMBL/GenBank/DDBJ whole genome shotgun (WGS) entry which is preliminary data.</text>
</comment>
<organism evidence="3 4">
    <name type="scientific">Gryllotalpicola koreensis</name>
    <dbReference type="NCBI Taxonomy" id="993086"/>
    <lineage>
        <taxon>Bacteria</taxon>
        <taxon>Bacillati</taxon>
        <taxon>Actinomycetota</taxon>
        <taxon>Actinomycetes</taxon>
        <taxon>Micrococcales</taxon>
        <taxon>Microbacteriaceae</taxon>
        <taxon>Gryllotalpicola</taxon>
    </lineage>
</organism>
<dbReference type="EMBL" id="BAABBW010000003">
    <property type="protein sequence ID" value="GAA4174916.1"/>
    <property type="molecule type" value="Genomic_DNA"/>
</dbReference>
<gene>
    <name evidence="3" type="ORF">GCM10022287_19520</name>
</gene>